<accession>A0A8C9X5X6</accession>
<evidence type="ECO:0000256" key="1">
    <source>
        <dbReference type="ARBA" id="ARBA00023157"/>
    </source>
</evidence>
<dbReference type="Proteomes" id="UP000694568">
    <property type="component" value="Unplaced"/>
</dbReference>
<reference evidence="5" key="2">
    <citation type="submission" date="2025-09" db="UniProtKB">
        <authorList>
            <consortium name="Ensembl"/>
        </authorList>
    </citation>
    <scope>IDENTIFICATION</scope>
</reference>
<feature type="domain" description="ZP" evidence="4">
    <location>
        <begin position="1"/>
        <end position="165"/>
    </location>
</feature>
<dbReference type="FunFam" id="2.60.40.4100:FF:000002">
    <property type="entry name" value="Zona pellucida sperm-binding protein 3"/>
    <property type="match status" value="1"/>
</dbReference>
<dbReference type="Pfam" id="PF00100">
    <property type="entry name" value="Zona_pellucida"/>
    <property type="match status" value="1"/>
</dbReference>
<proteinExistence type="predicted"/>
<dbReference type="GO" id="GO:2000344">
    <property type="term" value="P:positive regulation of acrosome reaction"/>
    <property type="evidence" value="ECO:0007669"/>
    <property type="project" value="TreeGrafter"/>
</dbReference>
<dbReference type="PANTHER" id="PTHR11576:SF18">
    <property type="entry name" value="ZONA PELLUCIDA PROTEIN C"/>
    <property type="match status" value="1"/>
</dbReference>
<evidence type="ECO:0000259" key="4">
    <source>
        <dbReference type="PROSITE" id="PS51034"/>
    </source>
</evidence>
<dbReference type="InterPro" id="IPR055355">
    <property type="entry name" value="ZP-C"/>
</dbReference>
<dbReference type="GO" id="GO:0032190">
    <property type="term" value="F:acrosin binding"/>
    <property type="evidence" value="ECO:0007669"/>
    <property type="project" value="TreeGrafter"/>
</dbReference>
<dbReference type="InterPro" id="IPR001507">
    <property type="entry name" value="ZP_dom"/>
</dbReference>
<dbReference type="AlphaFoldDB" id="A0A8C9X5X6"/>
<protein>
    <recommendedName>
        <fullName evidence="4">ZP domain-containing protein</fullName>
    </recommendedName>
</protein>
<feature type="compositionally biased region" description="Basic and acidic residues" evidence="2">
    <location>
        <begin position="440"/>
        <end position="452"/>
    </location>
</feature>
<sequence length="464" mass="51777">MGTMEIFLCLFLGHFIAAQSVIKKQDVPNFQTVPRFFNNIRPFPFERNFDFTPFDTIFRQVVNLQVSAKTRPEQQLFIQSCFVSASPEPQTRPKHALIMNKGCTAPLDSSHAVVQFVASDRADVVNLVLDTSYLISELYIHCSVLMSDQGVNFGSKSCNYNLIQSRWEDLSGNVEVCECCSSKCKGLSVRHLPEDAKATISTGPFVIVDNHVEPSPEPSELQETSSAPVTDSMWSHGAATEDKIVSGSSASRPPQGVVVVSQDPGARLTLWLPEQLQDPEHSKNIRSESEDNLTLKLEASDTVANDLPELRLLADKEPLLNTLINEMEGQSANELVVDGWAILSQMEKATFAEESQRKKRFGRSGVFDTQSPQEVAIPLTDEMVYVDVLNQNDYNQMRHGQPDAAVMPQEEASDAQPIIRSKLQFSKGTDGSHSLSYEEEVIRQRGKQEPRQRGLRSTFLDLLR</sequence>
<dbReference type="GeneTree" id="ENSGT00940000176015"/>
<feature type="compositionally biased region" description="Polar residues" evidence="2">
    <location>
        <begin position="426"/>
        <end position="435"/>
    </location>
</feature>
<keyword evidence="3" id="KW-0732">Signal</keyword>
<keyword evidence="6" id="KW-1185">Reference proteome</keyword>
<feature type="region of interest" description="Disordered" evidence="2">
    <location>
        <begin position="426"/>
        <end position="457"/>
    </location>
</feature>
<dbReference type="GO" id="GO:0035803">
    <property type="term" value="P:egg coat formation"/>
    <property type="evidence" value="ECO:0007669"/>
    <property type="project" value="TreeGrafter"/>
</dbReference>
<evidence type="ECO:0000313" key="6">
    <source>
        <dbReference type="Proteomes" id="UP000694568"/>
    </source>
</evidence>
<reference evidence="5" key="1">
    <citation type="submission" date="2025-08" db="UniProtKB">
        <authorList>
            <consortium name="Ensembl"/>
        </authorList>
    </citation>
    <scope>IDENTIFICATION</scope>
</reference>
<dbReference type="GO" id="GO:0007339">
    <property type="term" value="P:binding of sperm to zona pellucida"/>
    <property type="evidence" value="ECO:0007669"/>
    <property type="project" value="TreeGrafter"/>
</dbReference>
<feature type="region of interest" description="Disordered" evidence="2">
    <location>
        <begin position="213"/>
        <end position="233"/>
    </location>
</feature>
<evidence type="ECO:0000256" key="2">
    <source>
        <dbReference type="SAM" id="MobiDB-lite"/>
    </source>
</evidence>
<dbReference type="PANTHER" id="PTHR11576">
    <property type="entry name" value="ZONA PELLUCIDA SPERM-BINDING PROTEIN 3"/>
    <property type="match status" value="1"/>
</dbReference>
<organism evidence="5 6">
    <name type="scientific">Sander lucioperca</name>
    <name type="common">Pike-perch</name>
    <name type="synonym">Perca lucioperca</name>
    <dbReference type="NCBI Taxonomy" id="283035"/>
    <lineage>
        <taxon>Eukaryota</taxon>
        <taxon>Metazoa</taxon>
        <taxon>Chordata</taxon>
        <taxon>Craniata</taxon>
        <taxon>Vertebrata</taxon>
        <taxon>Euteleostomi</taxon>
        <taxon>Actinopterygii</taxon>
        <taxon>Neopterygii</taxon>
        <taxon>Teleostei</taxon>
        <taxon>Neoteleostei</taxon>
        <taxon>Acanthomorphata</taxon>
        <taxon>Eupercaria</taxon>
        <taxon>Perciformes</taxon>
        <taxon>Percoidei</taxon>
        <taxon>Percidae</taxon>
        <taxon>Luciopercinae</taxon>
        <taxon>Sander</taxon>
    </lineage>
</organism>
<dbReference type="Gene3D" id="2.60.40.4100">
    <property type="entry name" value="Zona pellucida, ZP-C domain"/>
    <property type="match status" value="1"/>
</dbReference>
<dbReference type="GO" id="GO:0031012">
    <property type="term" value="C:extracellular matrix"/>
    <property type="evidence" value="ECO:0007669"/>
    <property type="project" value="TreeGrafter"/>
</dbReference>
<name>A0A8C9X5X6_SANLU</name>
<keyword evidence="1" id="KW-1015">Disulfide bond</keyword>
<dbReference type="Ensembl" id="ENSSLUT00000004489.1">
    <property type="protein sequence ID" value="ENSSLUP00000004358.1"/>
    <property type="gene ID" value="ENSSLUG00000001960.1"/>
</dbReference>
<feature type="compositionally biased region" description="Polar residues" evidence="2">
    <location>
        <begin position="221"/>
        <end position="233"/>
    </location>
</feature>
<dbReference type="InterPro" id="IPR042235">
    <property type="entry name" value="ZP-C_dom"/>
</dbReference>
<evidence type="ECO:0000313" key="5">
    <source>
        <dbReference type="Ensembl" id="ENSSLUP00000004358.1"/>
    </source>
</evidence>
<dbReference type="PROSITE" id="PS51034">
    <property type="entry name" value="ZP_2"/>
    <property type="match status" value="1"/>
</dbReference>
<evidence type="ECO:0000256" key="3">
    <source>
        <dbReference type="SAM" id="SignalP"/>
    </source>
</evidence>
<feature type="signal peptide" evidence="3">
    <location>
        <begin position="1"/>
        <end position="18"/>
    </location>
</feature>
<feature type="chain" id="PRO_5034801477" description="ZP domain-containing protein" evidence="3">
    <location>
        <begin position="19"/>
        <end position="464"/>
    </location>
</feature>